<dbReference type="EMBL" id="QBIY01012560">
    <property type="protein sequence ID" value="RXN23616.1"/>
    <property type="molecule type" value="Genomic_DNA"/>
</dbReference>
<dbReference type="Pfam" id="PF10744">
    <property type="entry name" value="Med1"/>
    <property type="match status" value="1"/>
</dbReference>
<accession>A0A498MZD7</accession>
<comment type="function">
    <text evidence="9">Component of the Mediator complex, a coactivator involved in the regulated transcription of nearly all RNA polymerase II-dependent genes. Mediator functions as a bridge to convey information from gene-specific regulatory proteins to the basal RNA polymerase II transcription machinery. Mediator is recruited to promoters by direct interactions with regulatory proteins and serves as a scaffold for the assembly of a functional preinitiation complex with RNA polymerase II and the general transcription factors.</text>
</comment>
<dbReference type="PANTHER" id="PTHR12881">
    <property type="entry name" value="MEDIATOR OF RNA POLYMERASE II TRANSCRIPTION SUBUNIT 1"/>
    <property type="match status" value="1"/>
</dbReference>
<keyword evidence="4 9" id="KW-0805">Transcription regulation</keyword>
<organism evidence="13 14">
    <name type="scientific">Labeo rohita</name>
    <name type="common">Indian major carp</name>
    <name type="synonym">Cyprinus rohita</name>
    <dbReference type="NCBI Taxonomy" id="84645"/>
    <lineage>
        <taxon>Eukaryota</taxon>
        <taxon>Metazoa</taxon>
        <taxon>Chordata</taxon>
        <taxon>Craniata</taxon>
        <taxon>Vertebrata</taxon>
        <taxon>Euteleostomi</taxon>
        <taxon>Actinopterygii</taxon>
        <taxon>Neopterygii</taxon>
        <taxon>Teleostei</taxon>
        <taxon>Ostariophysi</taxon>
        <taxon>Cypriniformes</taxon>
        <taxon>Cyprinidae</taxon>
        <taxon>Labeoninae</taxon>
        <taxon>Labeonini</taxon>
        <taxon>Labeo</taxon>
    </lineage>
</organism>
<keyword evidence="5 9" id="KW-0010">Activator</keyword>
<reference evidence="13 14" key="1">
    <citation type="submission" date="2018-03" db="EMBL/GenBank/DDBJ databases">
        <title>Draft genome sequence of Rohu Carp (Labeo rohita).</title>
        <authorList>
            <person name="Das P."/>
            <person name="Kushwaha B."/>
            <person name="Joshi C.G."/>
            <person name="Kumar D."/>
            <person name="Nagpure N.S."/>
            <person name="Sahoo L."/>
            <person name="Das S.P."/>
            <person name="Bit A."/>
            <person name="Patnaik S."/>
            <person name="Meher P.K."/>
            <person name="Jayasankar P."/>
            <person name="Koringa P.G."/>
            <person name="Patel N.V."/>
            <person name="Hinsu A.T."/>
            <person name="Kumar R."/>
            <person name="Pandey M."/>
            <person name="Agarwal S."/>
            <person name="Srivastava S."/>
            <person name="Singh M."/>
            <person name="Iquebal M.A."/>
            <person name="Jaiswal S."/>
            <person name="Angadi U.B."/>
            <person name="Kumar N."/>
            <person name="Raza M."/>
            <person name="Shah T.M."/>
            <person name="Rai A."/>
            <person name="Jena J.K."/>
        </authorList>
    </citation>
    <scope>NUCLEOTIDE SEQUENCE [LARGE SCALE GENOMIC DNA]</scope>
    <source>
        <strain evidence="13">DASCIFA01</strain>
        <tissue evidence="13">Testis</tissue>
    </source>
</reference>
<comment type="caution">
    <text evidence="13">The sequence shown here is derived from an EMBL/GenBank/DDBJ whole genome shotgun (WGS) entry which is preliminary data.</text>
</comment>
<evidence type="ECO:0000256" key="7">
    <source>
        <dbReference type="ARBA" id="ARBA00023242"/>
    </source>
</evidence>
<protein>
    <recommendedName>
        <fullName evidence="3 9">Mediator of RNA polymerase II transcription subunit 1</fullName>
    </recommendedName>
    <alternativeName>
        <fullName evidence="8 9">Mediator complex subunit 1</fullName>
    </alternativeName>
</protein>
<evidence type="ECO:0000256" key="9">
    <source>
        <dbReference type="RuleBase" id="RU364059"/>
    </source>
</evidence>
<dbReference type="PANTHER" id="PTHR12881:SF4">
    <property type="entry name" value="MEDIATOR OF RNA POLYMERASE II TRANSCRIPTION SUBUNIT 1"/>
    <property type="match status" value="1"/>
</dbReference>
<evidence type="ECO:0000256" key="3">
    <source>
        <dbReference type="ARBA" id="ARBA00020612"/>
    </source>
</evidence>
<dbReference type="GO" id="GO:0046966">
    <property type="term" value="F:nuclear thyroid hormone receptor binding"/>
    <property type="evidence" value="ECO:0007669"/>
    <property type="project" value="TreeGrafter"/>
</dbReference>
<sequence length="377" mass="41080">MKTKTLMSDLKSKYADKSWNETVQLVRRCMEKTKGDDRVCEPIATCLQKINEALNVSSLTAMVSRLEMIARQKGLGSHMSPTETVCYLTADLFYIEVVLLSGGRVEDVRVAHHGEAPVSSPSLLQLLRMKKFEEFSLKLDDLASFYNIPGDSDVKIKIYTSLRHLETDLFKISHLPRSLRESDLHVDLIMNGRIGNVRSGKEGSPLTIKYYVSPLDVLMGLSSTDEVSSGQVALVTVGSSDASHKLQMESLISSPPQVDSFGCMSIPITMRAIRRKVAGRTLPLADRESSVAMESTSPPHSDQSVPDIISAVYPSASVSHEAVKDESMASPPGYYVMSVAAPVADNANTDVVANRSPCASLGVYSHWATSGLPAELL</sequence>
<evidence type="ECO:0000256" key="5">
    <source>
        <dbReference type="ARBA" id="ARBA00023159"/>
    </source>
</evidence>
<evidence type="ECO:0000256" key="4">
    <source>
        <dbReference type="ARBA" id="ARBA00023015"/>
    </source>
</evidence>
<feature type="domain" description="Mediator complex subunit Med1" evidence="11">
    <location>
        <begin position="45"/>
        <end position="279"/>
    </location>
</feature>
<dbReference type="EMBL" id="QBIY01013449">
    <property type="protein sequence ID" value="RXN04331.1"/>
    <property type="molecule type" value="Genomic_DNA"/>
</dbReference>
<dbReference type="GO" id="GO:0042974">
    <property type="term" value="F:nuclear retinoic acid receptor binding"/>
    <property type="evidence" value="ECO:0007669"/>
    <property type="project" value="TreeGrafter"/>
</dbReference>
<dbReference type="GO" id="GO:0003712">
    <property type="term" value="F:transcription coregulator activity"/>
    <property type="evidence" value="ECO:0007669"/>
    <property type="project" value="InterPro"/>
</dbReference>
<keyword evidence="7 9" id="KW-0539">Nucleus</keyword>
<feature type="region of interest" description="Disordered" evidence="10">
    <location>
        <begin position="286"/>
        <end position="306"/>
    </location>
</feature>
<evidence type="ECO:0000313" key="12">
    <source>
        <dbReference type="EMBL" id="RXN04331.1"/>
    </source>
</evidence>
<comment type="subcellular location">
    <subcellularLocation>
        <location evidence="1 9">Nucleus</location>
    </subcellularLocation>
</comment>
<gene>
    <name evidence="13" type="ORF">ROHU_022730</name>
    <name evidence="12" type="ORF">ROHU_034042</name>
</gene>
<evidence type="ECO:0000256" key="10">
    <source>
        <dbReference type="SAM" id="MobiDB-lite"/>
    </source>
</evidence>
<comment type="similarity">
    <text evidence="2 9">Belongs to the Mediator complex subunit 1 family.</text>
</comment>
<dbReference type="AlphaFoldDB" id="A0A498MZD7"/>
<name>A0A498MZD7_LABRO</name>
<dbReference type="GO" id="GO:0097067">
    <property type="term" value="P:cellular response to thyroid hormone stimulus"/>
    <property type="evidence" value="ECO:0007669"/>
    <property type="project" value="TreeGrafter"/>
</dbReference>
<dbReference type="GO" id="GO:0042809">
    <property type="term" value="F:nuclear vitamin D receptor binding"/>
    <property type="evidence" value="ECO:0007669"/>
    <property type="project" value="TreeGrafter"/>
</dbReference>
<dbReference type="GO" id="GO:0016592">
    <property type="term" value="C:mediator complex"/>
    <property type="evidence" value="ECO:0007669"/>
    <property type="project" value="InterPro"/>
</dbReference>
<proteinExistence type="inferred from homology"/>
<keyword evidence="14" id="KW-1185">Reference proteome</keyword>
<keyword evidence="6 9" id="KW-0804">Transcription</keyword>
<evidence type="ECO:0000256" key="6">
    <source>
        <dbReference type="ARBA" id="ARBA00023163"/>
    </source>
</evidence>
<evidence type="ECO:0000256" key="8">
    <source>
        <dbReference type="ARBA" id="ARBA00031254"/>
    </source>
</evidence>
<evidence type="ECO:0000313" key="14">
    <source>
        <dbReference type="Proteomes" id="UP000290572"/>
    </source>
</evidence>
<feature type="compositionally biased region" description="Polar residues" evidence="10">
    <location>
        <begin position="292"/>
        <end position="304"/>
    </location>
</feature>
<evidence type="ECO:0000256" key="2">
    <source>
        <dbReference type="ARBA" id="ARBA00006210"/>
    </source>
</evidence>
<evidence type="ECO:0000259" key="11">
    <source>
        <dbReference type="Pfam" id="PF10744"/>
    </source>
</evidence>
<evidence type="ECO:0000256" key="1">
    <source>
        <dbReference type="ARBA" id="ARBA00004123"/>
    </source>
</evidence>
<dbReference type="Proteomes" id="UP000290572">
    <property type="component" value="Unassembled WGS sequence"/>
</dbReference>
<dbReference type="InterPro" id="IPR019680">
    <property type="entry name" value="Mediator_Med1"/>
</dbReference>
<dbReference type="InterPro" id="IPR051999">
    <property type="entry name" value="Mediator_complex_subunit_1"/>
</dbReference>
<evidence type="ECO:0000313" key="13">
    <source>
        <dbReference type="EMBL" id="RXN23616.1"/>
    </source>
</evidence>
<dbReference type="GO" id="GO:0045944">
    <property type="term" value="P:positive regulation of transcription by RNA polymerase II"/>
    <property type="evidence" value="ECO:0007669"/>
    <property type="project" value="UniProtKB-ARBA"/>
</dbReference>